<name>A0A9X2PDF1_9HYPH</name>
<keyword evidence="1" id="KW-0732">Signal</keyword>
<feature type="chain" id="PRO_5040855678" evidence="1">
    <location>
        <begin position="34"/>
        <end position="128"/>
    </location>
</feature>
<organism evidence="2 3">
    <name type="scientific">Ancylobacter mangrovi</name>
    <dbReference type="NCBI Taxonomy" id="2972472"/>
    <lineage>
        <taxon>Bacteria</taxon>
        <taxon>Pseudomonadati</taxon>
        <taxon>Pseudomonadota</taxon>
        <taxon>Alphaproteobacteria</taxon>
        <taxon>Hyphomicrobiales</taxon>
        <taxon>Xanthobacteraceae</taxon>
        <taxon>Ancylobacter</taxon>
    </lineage>
</organism>
<comment type="caution">
    <text evidence="2">The sequence shown here is derived from an EMBL/GenBank/DDBJ whole genome shotgun (WGS) entry which is preliminary data.</text>
</comment>
<keyword evidence="3" id="KW-1185">Reference proteome</keyword>
<dbReference type="AlphaFoldDB" id="A0A9X2PDF1"/>
<proteinExistence type="predicted"/>
<evidence type="ECO:0000313" key="2">
    <source>
        <dbReference type="EMBL" id="MCS0496646.1"/>
    </source>
</evidence>
<evidence type="ECO:0000256" key="1">
    <source>
        <dbReference type="SAM" id="SignalP"/>
    </source>
</evidence>
<evidence type="ECO:0000313" key="3">
    <source>
        <dbReference type="Proteomes" id="UP001151088"/>
    </source>
</evidence>
<gene>
    <name evidence="2" type="ORF">NVS89_16210</name>
</gene>
<accession>A0A9X2PDF1</accession>
<dbReference type="RefSeq" id="WP_258733803.1">
    <property type="nucleotide sequence ID" value="NZ_JANTHZ010000007.1"/>
</dbReference>
<dbReference type="EMBL" id="JANTHZ010000007">
    <property type="protein sequence ID" value="MCS0496646.1"/>
    <property type="molecule type" value="Genomic_DNA"/>
</dbReference>
<sequence>MTRSVQSTRPAAGRLAAMAVAAVAALSAVPAAALPMSGAAVPESARATSAPVEQVRCEGCAVGLGVAAGVVAGAAIANAARPRYYDAPRYYGPPPGPVYYGRPAYARPANRCWVETNPMRGTGYWTRC</sequence>
<feature type="signal peptide" evidence="1">
    <location>
        <begin position="1"/>
        <end position="33"/>
    </location>
</feature>
<protein>
    <submittedName>
        <fullName evidence="2">Uncharacterized protein</fullName>
    </submittedName>
</protein>
<reference evidence="2" key="1">
    <citation type="submission" date="2022-08" db="EMBL/GenBank/DDBJ databases">
        <authorList>
            <person name="Li F."/>
        </authorList>
    </citation>
    <scope>NUCLEOTIDE SEQUENCE</scope>
    <source>
        <strain evidence="2">MQZ15Z-1</strain>
    </source>
</reference>
<dbReference type="Proteomes" id="UP001151088">
    <property type="component" value="Unassembled WGS sequence"/>
</dbReference>